<keyword evidence="1" id="KW-1185">Reference proteome</keyword>
<name>A0A914CMD8_9BILA</name>
<organism evidence="1 2">
    <name type="scientific">Acrobeloides nanus</name>
    <dbReference type="NCBI Taxonomy" id="290746"/>
    <lineage>
        <taxon>Eukaryota</taxon>
        <taxon>Metazoa</taxon>
        <taxon>Ecdysozoa</taxon>
        <taxon>Nematoda</taxon>
        <taxon>Chromadorea</taxon>
        <taxon>Rhabditida</taxon>
        <taxon>Tylenchina</taxon>
        <taxon>Cephalobomorpha</taxon>
        <taxon>Cephaloboidea</taxon>
        <taxon>Cephalobidae</taxon>
        <taxon>Acrobeloides</taxon>
    </lineage>
</organism>
<dbReference type="Gene3D" id="3.40.50.1970">
    <property type="match status" value="1"/>
</dbReference>
<evidence type="ECO:0000313" key="1">
    <source>
        <dbReference type="Proteomes" id="UP000887540"/>
    </source>
</evidence>
<evidence type="ECO:0000313" key="2">
    <source>
        <dbReference type="WBParaSite" id="ACRNAN_scaffold12376.g21258.t1"/>
    </source>
</evidence>
<dbReference type="WBParaSite" id="ACRNAN_scaffold12376.g21258.t1">
    <property type="protein sequence ID" value="ACRNAN_scaffold12376.g21258.t1"/>
    <property type="gene ID" value="ACRNAN_scaffold12376.g21258"/>
</dbReference>
<dbReference type="Proteomes" id="UP000887540">
    <property type="component" value="Unplaced"/>
</dbReference>
<accession>A0A914CMD8</accession>
<dbReference type="AlphaFoldDB" id="A0A914CMD8"/>
<reference evidence="2" key="1">
    <citation type="submission" date="2022-11" db="UniProtKB">
        <authorList>
            <consortium name="WormBaseParasite"/>
        </authorList>
    </citation>
    <scope>IDENTIFICATION</scope>
</reference>
<protein>
    <submittedName>
        <fullName evidence="2">Uncharacterized protein</fullName>
    </submittedName>
</protein>
<sequence length="93" mass="9917">MKVSKNSGIIASSLLTRFAQSKICCPHHGGETGVAMTGTDVSGDTEYAFQVSGNTLRFGIGVTSEVGYDVKALKSKRPVIFTDTNVKKTRAFT</sequence>
<proteinExistence type="predicted"/>